<evidence type="ECO:0000313" key="2">
    <source>
        <dbReference type="EMBL" id="CCA87589.1"/>
    </source>
</evidence>
<dbReference type="RefSeq" id="WP_197332433.1">
    <property type="nucleotide sequence ID" value="NZ_CP115945.1"/>
</dbReference>
<dbReference type="AlphaFoldDB" id="G3A8L3"/>
<feature type="region of interest" description="Disordered" evidence="1">
    <location>
        <begin position="35"/>
        <end position="57"/>
    </location>
</feature>
<evidence type="ECO:0000256" key="1">
    <source>
        <dbReference type="SAM" id="MobiDB-lite"/>
    </source>
</evidence>
<sequence length="57" mass="6165">MKSHNICNTLLADADCPRLNSVSPDDVFRRTTREIFPSMPGGQDEMLAHPVHGSAAG</sequence>
<gene>
    <name evidence="2" type="ORF">RALSY_mp10104</name>
</gene>
<organism evidence="2">
    <name type="scientific">Ralstonia syzygii R24</name>
    <dbReference type="NCBI Taxonomy" id="907261"/>
    <lineage>
        <taxon>Bacteria</taxon>
        <taxon>Pseudomonadati</taxon>
        <taxon>Pseudomonadota</taxon>
        <taxon>Betaproteobacteria</taxon>
        <taxon>Burkholderiales</taxon>
        <taxon>Burkholderiaceae</taxon>
        <taxon>Ralstonia</taxon>
        <taxon>Ralstonia solanacearum species complex</taxon>
    </lineage>
</organism>
<name>G3A8L3_9RALS</name>
<protein>
    <submittedName>
        <fullName evidence="2">Uncharacterized protein</fullName>
    </submittedName>
</protein>
<dbReference type="EMBL" id="FR854090">
    <property type="protein sequence ID" value="CCA87589.1"/>
    <property type="molecule type" value="Genomic_DNA"/>
</dbReference>
<reference evidence="2" key="2">
    <citation type="submission" date="2011-04" db="EMBL/GenBank/DDBJ databases">
        <authorList>
            <person name="Genoscope - CEA"/>
        </authorList>
    </citation>
    <scope>NUCLEOTIDE SEQUENCE</scope>
    <source>
        <strain evidence="2">R24</strain>
    </source>
</reference>
<proteinExistence type="predicted"/>
<reference evidence="2" key="1">
    <citation type="journal article" date="2011" name="PLoS ONE">
        <title>Ralstonia syzygii, the Blood Disease Bacterium and some Asian R. solanacearum strains form a single genomic species despite divergent lifestyles.</title>
        <authorList>
            <person name="Remenant B."/>
            <person name="de Cambiaire J.C."/>
            <person name="Cellier G."/>
            <person name="Jacobs J.M."/>
            <person name="Mangenot S."/>
            <person name="Barbe V."/>
            <person name="Lajus A."/>
            <person name="Vallenet D."/>
            <person name="Medigue C."/>
            <person name="Fegan M."/>
            <person name="Allen C."/>
            <person name="Prior P."/>
        </authorList>
    </citation>
    <scope>NUCLEOTIDE SEQUENCE</scope>
    <source>
        <strain evidence="2">R24</strain>
    </source>
</reference>
<accession>G3A8L3</accession>